<evidence type="ECO:0000256" key="1">
    <source>
        <dbReference type="SAM" id="Phobius"/>
    </source>
</evidence>
<dbReference type="AlphaFoldDB" id="J9GK61"/>
<protein>
    <submittedName>
        <fullName evidence="2">Uncharacterized protein</fullName>
    </submittedName>
</protein>
<gene>
    <name evidence="2" type="ORF">EVA_03741</name>
</gene>
<name>J9GK61_9ZZZZ</name>
<keyword evidence="1" id="KW-0472">Membrane</keyword>
<keyword evidence="1" id="KW-1133">Transmembrane helix</keyword>
<feature type="transmembrane region" description="Helical" evidence="1">
    <location>
        <begin position="12"/>
        <end position="32"/>
    </location>
</feature>
<dbReference type="EMBL" id="AMCI01000694">
    <property type="protein sequence ID" value="EJX08147.1"/>
    <property type="molecule type" value="Genomic_DNA"/>
</dbReference>
<keyword evidence="1" id="KW-0812">Transmembrane</keyword>
<organism evidence="2">
    <name type="scientific">gut metagenome</name>
    <dbReference type="NCBI Taxonomy" id="749906"/>
    <lineage>
        <taxon>unclassified sequences</taxon>
        <taxon>metagenomes</taxon>
        <taxon>organismal metagenomes</taxon>
    </lineage>
</organism>
<proteinExistence type="predicted"/>
<sequence>MFSALAFSYTSISFFNSLSSGISFVPIVILFLSGRTASLSFSI</sequence>
<reference evidence="2" key="1">
    <citation type="journal article" date="2012" name="PLoS ONE">
        <title>Gene sets for utilization of primary and secondary nutrition supplies in the distal gut of endangered iberian lynx.</title>
        <authorList>
            <person name="Alcaide M."/>
            <person name="Messina E."/>
            <person name="Richter M."/>
            <person name="Bargiela R."/>
            <person name="Peplies J."/>
            <person name="Huws S.A."/>
            <person name="Newbold C.J."/>
            <person name="Golyshin P.N."/>
            <person name="Simon M.A."/>
            <person name="Lopez G."/>
            <person name="Yakimov M.M."/>
            <person name="Ferrer M."/>
        </authorList>
    </citation>
    <scope>NUCLEOTIDE SEQUENCE</scope>
</reference>
<comment type="caution">
    <text evidence="2">The sequence shown here is derived from an EMBL/GenBank/DDBJ whole genome shotgun (WGS) entry which is preliminary data.</text>
</comment>
<accession>J9GK61</accession>
<evidence type="ECO:0000313" key="2">
    <source>
        <dbReference type="EMBL" id="EJX08147.1"/>
    </source>
</evidence>